<comment type="caution">
    <text evidence="2">The sequence shown here is derived from an EMBL/GenBank/DDBJ whole genome shotgun (WGS) entry which is preliminary data.</text>
</comment>
<gene>
    <name evidence="2" type="primary">Acey_s0846.g2656</name>
    <name evidence="2" type="ORF">Y032_0846g2656</name>
</gene>
<dbReference type="AlphaFoldDB" id="A0A016WC60"/>
<dbReference type="EMBL" id="JARK01000446">
    <property type="protein sequence ID" value="EYC36887.1"/>
    <property type="molecule type" value="Genomic_DNA"/>
</dbReference>
<keyword evidence="1" id="KW-0732">Signal</keyword>
<dbReference type="Gene3D" id="2.40.50.780">
    <property type="match status" value="1"/>
</dbReference>
<feature type="signal peptide" evidence="1">
    <location>
        <begin position="1"/>
        <end position="16"/>
    </location>
</feature>
<name>A0A016WC60_9BILA</name>
<evidence type="ECO:0000313" key="2">
    <source>
        <dbReference type="EMBL" id="EYC36887.1"/>
    </source>
</evidence>
<keyword evidence="3" id="KW-1185">Reference proteome</keyword>
<evidence type="ECO:0000256" key="1">
    <source>
        <dbReference type="SAM" id="SignalP"/>
    </source>
</evidence>
<proteinExistence type="predicted"/>
<dbReference type="Proteomes" id="UP000024635">
    <property type="component" value="Unassembled WGS sequence"/>
</dbReference>
<reference evidence="3" key="1">
    <citation type="journal article" date="2015" name="Nat. Genet.">
        <title>The genome and transcriptome of the zoonotic hookworm Ancylostoma ceylanicum identify infection-specific gene families.</title>
        <authorList>
            <person name="Schwarz E.M."/>
            <person name="Hu Y."/>
            <person name="Antoshechkin I."/>
            <person name="Miller M.M."/>
            <person name="Sternberg P.W."/>
            <person name="Aroian R.V."/>
        </authorList>
    </citation>
    <scope>NUCLEOTIDE SEQUENCE</scope>
    <source>
        <strain evidence="3">HY135</strain>
    </source>
</reference>
<organism evidence="2 3">
    <name type="scientific">Ancylostoma ceylanicum</name>
    <dbReference type="NCBI Taxonomy" id="53326"/>
    <lineage>
        <taxon>Eukaryota</taxon>
        <taxon>Metazoa</taxon>
        <taxon>Ecdysozoa</taxon>
        <taxon>Nematoda</taxon>
        <taxon>Chromadorea</taxon>
        <taxon>Rhabditida</taxon>
        <taxon>Rhabditina</taxon>
        <taxon>Rhabditomorpha</taxon>
        <taxon>Strongyloidea</taxon>
        <taxon>Ancylostomatidae</taxon>
        <taxon>Ancylostomatinae</taxon>
        <taxon>Ancylostoma</taxon>
    </lineage>
</organism>
<evidence type="ECO:0000313" key="3">
    <source>
        <dbReference type="Proteomes" id="UP000024635"/>
    </source>
</evidence>
<protein>
    <submittedName>
        <fullName evidence="2">Uncharacterized protein</fullName>
    </submittedName>
</protein>
<sequence length="127" mass="15314">MKTLTLIMSCCVMAAAVLCPRTLPVESYDVRGVHYIWEINVTHSGASGNMWEDHWLYTVHYIRRLKDYVFWPYNPEVFVVRRREHEKPNCNVSLQNGIRYIVGYQWWNPNFVWVRPKDDLRYEEKNC</sequence>
<accession>A0A016WC60</accession>
<feature type="chain" id="PRO_5001491699" evidence="1">
    <location>
        <begin position="17"/>
        <end position="127"/>
    </location>
</feature>